<gene>
    <name evidence="1" type="ORF">E2C01_012064</name>
</gene>
<comment type="caution">
    <text evidence="1">The sequence shown here is derived from an EMBL/GenBank/DDBJ whole genome shotgun (WGS) entry which is preliminary data.</text>
</comment>
<evidence type="ECO:0000313" key="2">
    <source>
        <dbReference type="Proteomes" id="UP000324222"/>
    </source>
</evidence>
<keyword evidence="2" id="KW-1185">Reference proteome</keyword>
<dbReference type="AlphaFoldDB" id="A0A5B7DDM0"/>
<reference evidence="1 2" key="1">
    <citation type="submission" date="2019-05" db="EMBL/GenBank/DDBJ databases">
        <title>Another draft genome of Portunus trituberculatus and its Hox gene families provides insights of decapod evolution.</title>
        <authorList>
            <person name="Jeong J.-H."/>
            <person name="Song I."/>
            <person name="Kim S."/>
            <person name="Choi T."/>
            <person name="Kim D."/>
            <person name="Ryu S."/>
            <person name="Kim W."/>
        </authorList>
    </citation>
    <scope>NUCLEOTIDE SEQUENCE [LARGE SCALE GENOMIC DNA]</scope>
    <source>
        <tissue evidence="1">Muscle</tissue>
    </source>
</reference>
<evidence type="ECO:0000313" key="1">
    <source>
        <dbReference type="EMBL" id="MPC19155.1"/>
    </source>
</evidence>
<dbReference type="Proteomes" id="UP000324222">
    <property type="component" value="Unassembled WGS sequence"/>
</dbReference>
<accession>A0A5B7DDM0</accession>
<proteinExistence type="predicted"/>
<name>A0A5B7DDM0_PORTR</name>
<protein>
    <submittedName>
        <fullName evidence="1">Uncharacterized protein</fullName>
    </submittedName>
</protein>
<sequence>MAQPQSFVTTPLHSTYCDLIPPHRSLLHPQFTRATHQNAWYVRCCYKTQSNTLSYRGSHGTAEEASTEDRPTTTLRSTQETLHYCLASLAPSLQPFPDSLTFFHPPLPSPTPFSQVANMGVTGRLKFVMALHGNVIICDPGESATMAGNVENSRIGRCICFYQ</sequence>
<organism evidence="1 2">
    <name type="scientific">Portunus trituberculatus</name>
    <name type="common">Swimming crab</name>
    <name type="synonym">Neptunus trituberculatus</name>
    <dbReference type="NCBI Taxonomy" id="210409"/>
    <lineage>
        <taxon>Eukaryota</taxon>
        <taxon>Metazoa</taxon>
        <taxon>Ecdysozoa</taxon>
        <taxon>Arthropoda</taxon>
        <taxon>Crustacea</taxon>
        <taxon>Multicrustacea</taxon>
        <taxon>Malacostraca</taxon>
        <taxon>Eumalacostraca</taxon>
        <taxon>Eucarida</taxon>
        <taxon>Decapoda</taxon>
        <taxon>Pleocyemata</taxon>
        <taxon>Brachyura</taxon>
        <taxon>Eubrachyura</taxon>
        <taxon>Portunoidea</taxon>
        <taxon>Portunidae</taxon>
        <taxon>Portuninae</taxon>
        <taxon>Portunus</taxon>
    </lineage>
</organism>
<dbReference type="EMBL" id="VSRR010000744">
    <property type="protein sequence ID" value="MPC19155.1"/>
    <property type="molecule type" value="Genomic_DNA"/>
</dbReference>